<dbReference type="GO" id="GO:0005886">
    <property type="term" value="C:plasma membrane"/>
    <property type="evidence" value="ECO:0007669"/>
    <property type="project" value="UniProtKB-SubCell"/>
</dbReference>
<evidence type="ECO:0000256" key="7">
    <source>
        <dbReference type="ARBA" id="ARBA00023136"/>
    </source>
</evidence>
<evidence type="ECO:0000256" key="1">
    <source>
        <dbReference type="ARBA" id="ARBA00004609"/>
    </source>
</evidence>
<evidence type="ECO:0000256" key="3">
    <source>
        <dbReference type="ARBA" id="ARBA00022475"/>
    </source>
</evidence>
<dbReference type="Proteomes" id="UP001415857">
    <property type="component" value="Unassembled WGS sequence"/>
</dbReference>
<protein>
    <recommendedName>
        <fullName evidence="12">FAS1 domain-containing protein</fullName>
    </recommendedName>
</protein>
<keyword evidence="4" id="KW-0449">Lipoprotein</keyword>
<accession>A0AAP0RL79</accession>
<keyword evidence="3" id="KW-1003">Cell membrane</keyword>
<evidence type="ECO:0000313" key="13">
    <source>
        <dbReference type="EMBL" id="KAK9280064.1"/>
    </source>
</evidence>
<dbReference type="EMBL" id="JBBPBK010000008">
    <property type="protein sequence ID" value="KAK9280064.1"/>
    <property type="molecule type" value="Genomic_DNA"/>
</dbReference>
<keyword evidence="14" id="KW-1185">Reference proteome</keyword>
<dbReference type="PROSITE" id="PS50213">
    <property type="entry name" value="FAS1"/>
    <property type="match status" value="1"/>
</dbReference>
<dbReference type="SMART" id="SM00554">
    <property type="entry name" value="FAS1"/>
    <property type="match status" value="1"/>
</dbReference>
<dbReference type="InterPro" id="IPR000782">
    <property type="entry name" value="FAS1_domain"/>
</dbReference>
<comment type="subcellular location">
    <subcellularLocation>
        <location evidence="1">Cell membrane</location>
        <topology evidence="1">Lipid-anchor</topology>
        <topology evidence="1">GPI-anchor</topology>
    </subcellularLocation>
</comment>
<evidence type="ECO:0000259" key="12">
    <source>
        <dbReference type="PROSITE" id="PS50213"/>
    </source>
</evidence>
<dbReference type="GO" id="GO:0009834">
    <property type="term" value="P:plant-type secondary cell wall biogenesis"/>
    <property type="evidence" value="ECO:0007669"/>
    <property type="project" value="UniProtKB-ARBA"/>
</dbReference>
<evidence type="ECO:0000256" key="9">
    <source>
        <dbReference type="ARBA" id="ARBA00024686"/>
    </source>
</evidence>
<dbReference type="Pfam" id="PF02469">
    <property type="entry name" value="Fasciclin"/>
    <property type="match status" value="1"/>
</dbReference>
<evidence type="ECO:0000256" key="2">
    <source>
        <dbReference type="ARBA" id="ARBA00007843"/>
    </source>
</evidence>
<dbReference type="FunFam" id="2.30.180.10:FF:000006">
    <property type="entry name" value="Fasciclin-like arabinogalactan protein 11"/>
    <property type="match status" value="1"/>
</dbReference>
<dbReference type="AlphaFoldDB" id="A0AAP0RL79"/>
<keyword evidence="4" id="KW-0336">GPI-anchor</keyword>
<keyword evidence="8" id="KW-0325">Glycoprotein</keyword>
<proteinExistence type="inferred from homology"/>
<keyword evidence="6" id="KW-0654">Proteoglycan</keyword>
<evidence type="ECO:0000256" key="5">
    <source>
        <dbReference type="ARBA" id="ARBA00022729"/>
    </source>
</evidence>
<organism evidence="13 14">
    <name type="scientific">Liquidambar formosana</name>
    <name type="common">Formosan gum</name>
    <dbReference type="NCBI Taxonomy" id="63359"/>
    <lineage>
        <taxon>Eukaryota</taxon>
        <taxon>Viridiplantae</taxon>
        <taxon>Streptophyta</taxon>
        <taxon>Embryophyta</taxon>
        <taxon>Tracheophyta</taxon>
        <taxon>Spermatophyta</taxon>
        <taxon>Magnoliopsida</taxon>
        <taxon>eudicotyledons</taxon>
        <taxon>Gunneridae</taxon>
        <taxon>Pentapetalae</taxon>
        <taxon>Saxifragales</taxon>
        <taxon>Altingiaceae</taxon>
        <taxon>Liquidambar</taxon>
    </lineage>
</organism>
<evidence type="ECO:0000256" key="10">
    <source>
        <dbReference type="SAM" id="MobiDB-lite"/>
    </source>
</evidence>
<dbReference type="Gene3D" id="2.30.180.10">
    <property type="entry name" value="FAS1 domain"/>
    <property type="match status" value="1"/>
</dbReference>
<name>A0AAP0RL79_LIQFO</name>
<keyword evidence="7" id="KW-0472">Membrane</keyword>
<sequence>MRNQLFFYTLLSLFLFLFHSTTTSAQSPAQAPAAPAPAATAPAVPAPAVPAPAAPTLAQPPAPKVPRTTGPTDITKILDKAGNFKILIRLLKTTEVGGRINTLLNKTNIGLTIFAPTDNAFSSLKSGSLNSLTDQQQVQMMLFHILPTYLPTSQFQTVSNPLRTQAGDTSKYQFPLNVTTAGNQVNVSTGVVNATVDDTIYSDNRLAVYQVDKVLLPMSIFGPKPPASAPALAPLRSQPTDEDSVADIAPTVVDTKSGAISTHQGWNHGVNWSCCDCCIFFVTRNFMIAPSECDGVGVHFSSGV</sequence>
<dbReference type="SUPFAM" id="SSF82153">
    <property type="entry name" value="FAS1 domain"/>
    <property type="match status" value="1"/>
</dbReference>
<dbReference type="PANTHER" id="PTHR32077">
    <property type="entry name" value="FASCICLIN-LIKE ARABINOGALACTAN PROTEIN"/>
    <property type="match status" value="1"/>
</dbReference>
<gene>
    <name evidence="13" type="ORF">L1049_013749</name>
</gene>
<dbReference type="InterPro" id="IPR045003">
    <property type="entry name" value="FLA_A"/>
</dbReference>
<comment type="function">
    <text evidence="9">May be a cell surface adhesion protein.</text>
</comment>
<dbReference type="InterPro" id="IPR036378">
    <property type="entry name" value="FAS1_dom_sf"/>
</dbReference>
<feature type="compositionally biased region" description="Low complexity" evidence="10">
    <location>
        <begin position="27"/>
        <end position="43"/>
    </location>
</feature>
<feature type="region of interest" description="Disordered" evidence="10">
    <location>
        <begin position="27"/>
        <end position="73"/>
    </location>
</feature>
<feature type="signal peptide" evidence="11">
    <location>
        <begin position="1"/>
        <end position="25"/>
    </location>
</feature>
<evidence type="ECO:0000256" key="6">
    <source>
        <dbReference type="ARBA" id="ARBA00022974"/>
    </source>
</evidence>
<evidence type="ECO:0000313" key="14">
    <source>
        <dbReference type="Proteomes" id="UP001415857"/>
    </source>
</evidence>
<feature type="chain" id="PRO_5042993699" description="FAS1 domain-containing protein" evidence="11">
    <location>
        <begin position="26"/>
        <end position="304"/>
    </location>
</feature>
<keyword evidence="5 11" id="KW-0732">Signal</keyword>
<evidence type="ECO:0000256" key="4">
    <source>
        <dbReference type="ARBA" id="ARBA00022622"/>
    </source>
</evidence>
<evidence type="ECO:0000256" key="11">
    <source>
        <dbReference type="SAM" id="SignalP"/>
    </source>
</evidence>
<comment type="similarity">
    <text evidence="2">Belongs to the fasciclin-like AGP family.</text>
</comment>
<feature type="compositionally biased region" description="Pro residues" evidence="10">
    <location>
        <begin position="44"/>
        <end position="64"/>
    </location>
</feature>
<evidence type="ECO:0000256" key="8">
    <source>
        <dbReference type="ARBA" id="ARBA00023180"/>
    </source>
</evidence>
<feature type="domain" description="FAS1" evidence="12">
    <location>
        <begin position="71"/>
        <end position="215"/>
    </location>
</feature>
<comment type="caution">
    <text evidence="13">The sequence shown here is derived from an EMBL/GenBank/DDBJ whole genome shotgun (WGS) entry which is preliminary data.</text>
</comment>
<dbReference type="GO" id="GO:0098552">
    <property type="term" value="C:side of membrane"/>
    <property type="evidence" value="ECO:0007669"/>
    <property type="project" value="UniProtKB-KW"/>
</dbReference>
<reference evidence="13 14" key="1">
    <citation type="journal article" date="2024" name="Plant J.">
        <title>Genome sequences and population genomics reveal climatic adaptation and genomic divergence between two closely related sweetgum species.</title>
        <authorList>
            <person name="Xu W.Q."/>
            <person name="Ren C.Q."/>
            <person name="Zhang X.Y."/>
            <person name="Comes H.P."/>
            <person name="Liu X.H."/>
            <person name="Li Y.G."/>
            <person name="Kettle C.J."/>
            <person name="Jalonen R."/>
            <person name="Gaisberger H."/>
            <person name="Ma Y.Z."/>
            <person name="Qiu Y.X."/>
        </authorList>
    </citation>
    <scope>NUCLEOTIDE SEQUENCE [LARGE SCALE GENOMIC DNA]</scope>
    <source>
        <strain evidence="13">Hangzhou</strain>
    </source>
</reference>
<dbReference type="PANTHER" id="PTHR32077:SF65">
    <property type="entry name" value="FASCICLIN-LIKE ARABINOGALACTAN PROTEIN 11"/>
    <property type="match status" value="1"/>
</dbReference>